<dbReference type="RefSeq" id="WP_157994104.1">
    <property type="nucleotide sequence ID" value="NZ_AP019400.1"/>
</dbReference>
<name>A0A3T1DAT7_9BACL</name>
<dbReference type="EMBL" id="AP019400">
    <property type="protein sequence ID" value="BBI35200.1"/>
    <property type="molecule type" value="Genomic_DNA"/>
</dbReference>
<dbReference type="Proteomes" id="UP000289856">
    <property type="component" value="Chromosome"/>
</dbReference>
<protein>
    <submittedName>
        <fullName evidence="1">GlcNAc-PI de-N-acetylase</fullName>
    </submittedName>
</protein>
<dbReference type="Pfam" id="PF02585">
    <property type="entry name" value="PIG-L"/>
    <property type="match status" value="1"/>
</dbReference>
<evidence type="ECO:0000313" key="1">
    <source>
        <dbReference type="EMBL" id="BBI35200.1"/>
    </source>
</evidence>
<evidence type="ECO:0000313" key="2">
    <source>
        <dbReference type="Proteomes" id="UP000289856"/>
    </source>
</evidence>
<dbReference type="GO" id="GO:0016811">
    <property type="term" value="F:hydrolase activity, acting on carbon-nitrogen (but not peptide) bonds, in linear amides"/>
    <property type="evidence" value="ECO:0007669"/>
    <property type="project" value="TreeGrafter"/>
</dbReference>
<keyword evidence="2" id="KW-1185">Reference proteome</keyword>
<reference evidence="1 2" key="1">
    <citation type="submission" date="2019-01" db="EMBL/GenBank/DDBJ databases">
        <title>Complete genome sequence of Cohnella hallensis HS21 isolated from Korean fir (Abies koreana) rhizospheric soil.</title>
        <authorList>
            <person name="Jiang L."/>
            <person name="Kang S.W."/>
            <person name="Kim S."/>
            <person name="Jung J."/>
            <person name="Kim C.Y."/>
            <person name="Kim D.H."/>
            <person name="Kim S.W."/>
            <person name="Lee J."/>
        </authorList>
    </citation>
    <scope>NUCLEOTIDE SEQUENCE [LARGE SCALE GENOMIC DNA]</scope>
    <source>
        <strain evidence="1 2">HS21</strain>
    </source>
</reference>
<dbReference type="InterPro" id="IPR024078">
    <property type="entry name" value="LmbE-like_dom_sf"/>
</dbReference>
<accession>A0A3T1DAT7</accession>
<dbReference type="Gene3D" id="3.40.50.10320">
    <property type="entry name" value="LmbE-like"/>
    <property type="match status" value="1"/>
</dbReference>
<dbReference type="AlphaFoldDB" id="A0A3T1DAT7"/>
<organism evidence="1 2">
    <name type="scientific">Cohnella abietis</name>
    <dbReference type="NCBI Taxonomy" id="2507935"/>
    <lineage>
        <taxon>Bacteria</taxon>
        <taxon>Bacillati</taxon>
        <taxon>Bacillota</taxon>
        <taxon>Bacilli</taxon>
        <taxon>Bacillales</taxon>
        <taxon>Paenibacillaceae</taxon>
        <taxon>Cohnella</taxon>
    </lineage>
</organism>
<dbReference type="SUPFAM" id="SSF102588">
    <property type="entry name" value="LmbE-like"/>
    <property type="match status" value="1"/>
</dbReference>
<dbReference type="OrthoDB" id="9790023at2"/>
<dbReference type="PANTHER" id="PTHR12993:SF11">
    <property type="entry name" value="N-ACETYLGLUCOSAMINYL-PHOSPHATIDYLINOSITOL DE-N-ACETYLASE"/>
    <property type="match status" value="1"/>
</dbReference>
<gene>
    <name evidence="1" type="ORF">KCTCHS21_45990</name>
</gene>
<sequence>MNVLAVGCHPDDLEIGCGGTLAKLASQGHNVTMVHVANGDKGHKLIKPDELIQIRRLEAKAAGQLIGAEVISLEVPDLSVKSDQDELISKLVKVIRKVKPDYIITHPPEDYMKDHMEVSRAVFDASFAATVPNYNNEADEEAHDKVAPIYYMDTLAGVGFLPTEYVDISDFIETKIQMNDCHQSQIKWLYEHDGIDFLDFVRTVSKFRGLQCGKAYAEGFIQCQAWPRLTTVRLLP</sequence>
<dbReference type="KEGG" id="cohn:KCTCHS21_45990"/>
<proteinExistence type="predicted"/>
<dbReference type="InterPro" id="IPR003737">
    <property type="entry name" value="GlcNAc_PI_deacetylase-related"/>
</dbReference>
<dbReference type="PANTHER" id="PTHR12993">
    <property type="entry name" value="N-ACETYLGLUCOSAMINYL-PHOSPHATIDYLINOSITOL DE-N-ACETYLASE-RELATED"/>
    <property type="match status" value="1"/>
</dbReference>